<proteinExistence type="predicted"/>
<feature type="region of interest" description="Disordered" evidence="1">
    <location>
        <begin position="138"/>
        <end position="160"/>
    </location>
</feature>
<feature type="region of interest" description="Disordered" evidence="1">
    <location>
        <begin position="224"/>
        <end position="289"/>
    </location>
</feature>
<evidence type="ECO:0008006" key="5">
    <source>
        <dbReference type="Google" id="ProtNLM"/>
    </source>
</evidence>
<keyword evidence="4" id="KW-1185">Reference proteome</keyword>
<organism evidence="3 4">
    <name type="scientific">Rhodopirellula halodulae</name>
    <dbReference type="NCBI Taxonomy" id="2894198"/>
    <lineage>
        <taxon>Bacteria</taxon>
        <taxon>Pseudomonadati</taxon>
        <taxon>Planctomycetota</taxon>
        <taxon>Planctomycetia</taxon>
        <taxon>Pirellulales</taxon>
        <taxon>Pirellulaceae</taxon>
        <taxon>Rhodopirellula</taxon>
    </lineage>
</organism>
<reference evidence="3" key="1">
    <citation type="submission" date="2021-11" db="EMBL/GenBank/DDBJ databases">
        <title>Genome sequence.</title>
        <authorList>
            <person name="Sun Q."/>
        </authorList>
    </citation>
    <scope>NUCLEOTIDE SEQUENCE</scope>
    <source>
        <strain evidence="3">JC740</strain>
    </source>
</reference>
<dbReference type="RefSeq" id="WP_230274360.1">
    <property type="nucleotide sequence ID" value="NZ_JAJKFW010000024.1"/>
</dbReference>
<name>A0ABS8NIM3_9BACT</name>
<comment type="caution">
    <text evidence="3">The sequence shown here is derived from an EMBL/GenBank/DDBJ whole genome shotgun (WGS) entry which is preliminary data.</text>
</comment>
<evidence type="ECO:0000256" key="2">
    <source>
        <dbReference type="SAM" id="SignalP"/>
    </source>
</evidence>
<sequence>MRFNWTARLTLGRTCVGLSALATLGLLAGCQQTSGTTAAPISMLQPGQTPVQNPSLPTLGPFGASARVPPPATGSYGSVTGATSASTYAPTMPYNSSASGIVPMSHTADSAVGSGVMQAGGTFDSSAASPAPQWVETNSVQPTSAVSAPSTGPRSGGMPVIDLTTAPPPPGYVPSGTMPSGAMNYGNSTAMNMVAGYPANTQINAGSTVQPGQLPVSQLVPVQPTQSASESAQWNTASAPVAGASDSFQANTPVAATTMQNNSVGSQPAANQPSFSTADRPVQWRAPNR</sequence>
<feature type="signal peptide" evidence="2">
    <location>
        <begin position="1"/>
        <end position="28"/>
    </location>
</feature>
<feature type="compositionally biased region" description="Polar residues" evidence="1">
    <location>
        <begin position="138"/>
        <end position="153"/>
    </location>
</feature>
<feature type="compositionally biased region" description="Polar residues" evidence="1">
    <location>
        <begin position="224"/>
        <end position="238"/>
    </location>
</feature>
<dbReference type="Proteomes" id="UP001430306">
    <property type="component" value="Unassembled WGS sequence"/>
</dbReference>
<gene>
    <name evidence="3" type="ORF">LOC71_14050</name>
</gene>
<evidence type="ECO:0000313" key="3">
    <source>
        <dbReference type="EMBL" id="MCC9643403.1"/>
    </source>
</evidence>
<dbReference type="EMBL" id="JAJKFW010000024">
    <property type="protein sequence ID" value="MCC9643403.1"/>
    <property type="molecule type" value="Genomic_DNA"/>
</dbReference>
<keyword evidence="2" id="KW-0732">Signal</keyword>
<accession>A0ABS8NIM3</accession>
<dbReference type="PROSITE" id="PS51257">
    <property type="entry name" value="PROKAR_LIPOPROTEIN"/>
    <property type="match status" value="1"/>
</dbReference>
<protein>
    <recommendedName>
        <fullName evidence="5">Secreted protein</fullName>
    </recommendedName>
</protein>
<feature type="compositionally biased region" description="Polar residues" evidence="1">
    <location>
        <begin position="246"/>
        <end position="277"/>
    </location>
</feature>
<evidence type="ECO:0000313" key="4">
    <source>
        <dbReference type="Proteomes" id="UP001430306"/>
    </source>
</evidence>
<evidence type="ECO:0000256" key="1">
    <source>
        <dbReference type="SAM" id="MobiDB-lite"/>
    </source>
</evidence>
<feature type="chain" id="PRO_5046152303" description="Secreted protein" evidence="2">
    <location>
        <begin position="29"/>
        <end position="289"/>
    </location>
</feature>